<keyword evidence="1" id="KW-0472">Membrane</keyword>
<name>A0A3E0GXS6_9PSEU</name>
<protein>
    <submittedName>
        <fullName evidence="2">Uncharacterized protein</fullName>
    </submittedName>
</protein>
<comment type="caution">
    <text evidence="2">The sequence shown here is derived from an EMBL/GenBank/DDBJ whole genome shotgun (WGS) entry which is preliminary data.</text>
</comment>
<reference evidence="2 3" key="1">
    <citation type="submission" date="2018-08" db="EMBL/GenBank/DDBJ databases">
        <title>Genomic Encyclopedia of Archaeal and Bacterial Type Strains, Phase II (KMG-II): from individual species to whole genera.</title>
        <authorList>
            <person name="Goeker M."/>
        </authorList>
    </citation>
    <scope>NUCLEOTIDE SEQUENCE [LARGE SCALE GENOMIC DNA]</scope>
    <source>
        <strain evidence="2 3">DSM 45791</strain>
    </source>
</reference>
<dbReference type="RefSeq" id="WP_116181055.1">
    <property type="nucleotide sequence ID" value="NZ_CP144375.1"/>
</dbReference>
<accession>A0A3E0GXS6</accession>
<gene>
    <name evidence="2" type="ORF">BCF44_12370</name>
</gene>
<evidence type="ECO:0000313" key="2">
    <source>
        <dbReference type="EMBL" id="REH30712.1"/>
    </source>
</evidence>
<organism evidence="2 3">
    <name type="scientific">Kutzneria buriramensis</name>
    <dbReference type="NCBI Taxonomy" id="1045776"/>
    <lineage>
        <taxon>Bacteria</taxon>
        <taxon>Bacillati</taxon>
        <taxon>Actinomycetota</taxon>
        <taxon>Actinomycetes</taxon>
        <taxon>Pseudonocardiales</taxon>
        <taxon>Pseudonocardiaceae</taxon>
        <taxon>Kutzneria</taxon>
    </lineage>
</organism>
<evidence type="ECO:0000313" key="3">
    <source>
        <dbReference type="Proteomes" id="UP000256269"/>
    </source>
</evidence>
<keyword evidence="1" id="KW-1133">Transmembrane helix</keyword>
<sequence>MLLTDDPTPWYDTTWLWGAVSAVIALAVLYVAWRAIPARPTTIYFWRFDAIQLVRSNSSMPVTLEIRRNHTVLRDPHLVQVLLATRGRADVGQDAFNGPIMLDIGAPIVDVLKFESDADHIPAPPWQAEGSTLHVGPALLARRHELTFSLLVDGPPISALTLTNRPRDVTVQAAQSNAAGPSPLDPGVRLAACGAIVFGVMFVVMRSSVDPLAKIAALYGVFLLGAMIVVPIVQKRLRRRIAKK</sequence>
<feature type="transmembrane region" description="Helical" evidence="1">
    <location>
        <begin position="15"/>
        <end position="33"/>
    </location>
</feature>
<dbReference type="EMBL" id="QUNO01000023">
    <property type="protein sequence ID" value="REH30712.1"/>
    <property type="molecule type" value="Genomic_DNA"/>
</dbReference>
<dbReference type="OrthoDB" id="5082450at2"/>
<feature type="transmembrane region" description="Helical" evidence="1">
    <location>
        <begin position="215"/>
        <end position="233"/>
    </location>
</feature>
<keyword evidence="1" id="KW-0812">Transmembrane</keyword>
<dbReference type="AlphaFoldDB" id="A0A3E0GXS6"/>
<proteinExistence type="predicted"/>
<dbReference type="Proteomes" id="UP000256269">
    <property type="component" value="Unassembled WGS sequence"/>
</dbReference>
<keyword evidence="3" id="KW-1185">Reference proteome</keyword>
<evidence type="ECO:0000256" key="1">
    <source>
        <dbReference type="SAM" id="Phobius"/>
    </source>
</evidence>
<feature type="transmembrane region" description="Helical" evidence="1">
    <location>
        <begin position="190"/>
        <end position="209"/>
    </location>
</feature>